<dbReference type="Proteomes" id="UP000603141">
    <property type="component" value="Unassembled WGS sequence"/>
</dbReference>
<reference evidence="2" key="1">
    <citation type="submission" date="2021-01" db="EMBL/GenBank/DDBJ databases">
        <title>Modified the classification status of verrucomicrobia.</title>
        <authorList>
            <person name="Feng X."/>
        </authorList>
    </citation>
    <scope>NUCLEOTIDE SEQUENCE</scope>
    <source>
        <strain evidence="2">KCTC 22041</strain>
    </source>
</reference>
<name>A0A934S5G5_9BACT</name>
<evidence type="ECO:0000313" key="3">
    <source>
        <dbReference type="Proteomes" id="UP000603141"/>
    </source>
</evidence>
<dbReference type="RefSeq" id="WP_200267969.1">
    <property type="nucleotide sequence ID" value="NZ_JAENIJ010000004.1"/>
</dbReference>
<evidence type="ECO:0000313" key="2">
    <source>
        <dbReference type="EMBL" id="MBK1881610.1"/>
    </source>
</evidence>
<organism evidence="2 3">
    <name type="scientific">Luteolibacter pohnpeiensis</name>
    <dbReference type="NCBI Taxonomy" id="454153"/>
    <lineage>
        <taxon>Bacteria</taxon>
        <taxon>Pseudomonadati</taxon>
        <taxon>Verrucomicrobiota</taxon>
        <taxon>Verrucomicrobiia</taxon>
        <taxon>Verrucomicrobiales</taxon>
        <taxon>Verrucomicrobiaceae</taxon>
        <taxon>Luteolibacter</taxon>
    </lineage>
</organism>
<evidence type="ECO:0000256" key="1">
    <source>
        <dbReference type="SAM" id="SignalP"/>
    </source>
</evidence>
<dbReference type="AlphaFoldDB" id="A0A934S5G5"/>
<proteinExistence type="predicted"/>
<dbReference type="PROSITE" id="PS00018">
    <property type="entry name" value="EF_HAND_1"/>
    <property type="match status" value="1"/>
</dbReference>
<feature type="chain" id="PRO_5037187126" description="EF-hand domain-containing protein" evidence="1">
    <location>
        <begin position="28"/>
        <end position="275"/>
    </location>
</feature>
<comment type="caution">
    <text evidence="2">The sequence shown here is derived from an EMBL/GenBank/DDBJ whole genome shotgun (WGS) entry which is preliminary data.</text>
</comment>
<keyword evidence="3" id="KW-1185">Reference proteome</keyword>
<dbReference type="EMBL" id="JAENIJ010000004">
    <property type="protein sequence ID" value="MBK1881610.1"/>
    <property type="molecule type" value="Genomic_DNA"/>
</dbReference>
<sequence length="275" mass="29327">MKRSMLNFISRFLFYAGMIVTSQSAIAGNEQVWIFAGLPGDPEHHTVFEKTLGEIKTSLVNRFDVKPENCRVYYGPKSAGYEGEASRENILAAIAEITATTKSSPDVPQWIIFIGHANGIRGGAQVNLPGPDLTSMDLGAALADCNPAAPMTLIFTHTASAPFLRPLAMPGRVVITASSPKDVENETEFPLALVDVLANPAADANKDGKLDATEIFLATHEAVLGRYKSQGLIVKEAALLDGDGDGYGTQRPAEVDAAAATKHFLTLTTRAKGLD</sequence>
<gene>
    <name evidence="2" type="ORF">JIN85_04245</name>
</gene>
<evidence type="ECO:0008006" key="4">
    <source>
        <dbReference type="Google" id="ProtNLM"/>
    </source>
</evidence>
<protein>
    <recommendedName>
        <fullName evidence="4">EF-hand domain-containing protein</fullName>
    </recommendedName>
</protein>
<feature type="signal peptide" evidence="1">
    <location>
        <begin position="1"/>
        <end position="27"/>
    </location>
</feature>
<accession>A0A934S5G5</accession>
<dbReference type="InterPro" id="IPR018247">
    <property type="entry name" value="EF_Hand_1_Ca_BS"/>
</dbReference>
<keyword evidence="1" id="KW-0732">Signal</keyword>